<feature type="region of interest" description="Disordered" evidence="1">
    <location>
        <begin position="1"/>
        <end position="82"/>
    </location>
</feature>
<gene>
    <name evidence="2" type="ORF">B0T11DRAFT_104226</name>
</gene>
<evidence type="ECO:0000313" key="3">
    <source>
        <dbReference type="Proteomes" id="UP000813385"/>
    </source>
</evidence>
<name>A0A8K0TF87_9PEZI</name>
<organism evidence="2 3">
    <name type="scientific">Plectosphaerella cucumerina</name>
    <dbReference type="NCBI Taxonomy" id="40658"/>
    <lineage>
        <taxon>Eukaryota</taxon>
        <taxon>Fungi</taxon>
        <taxon>Dikarya</taxon>
        <taxon>Ascomycota</taxon>
        <taxon>Pezizomycotina</taxon>
        <taxon>Sordariomycetes</taxon>
        <taxon>Hypocreomycetidae</taxon>
        <taxon>Glomerellales</taxon>
        <taxon>Plectosphaerellaceae</taxon>
        <taxon>Plectosphaerella</taxon>
    </lineage>
</organism>
<proteinExistence type="predicted"/>
<dbReference type="EMBL" id="JAGPXD010000004">
    <property type="protein sequence ID" value="KAH7358463.1"/>
    <property type="molecule type" value="Genomic_DNA"/>
</dbReference>
<reference evidence="2" key="1">
    <citation type="journal article" date="2021" name="Nat. Commun.">
        <title>Genetic determinants of endophytism in the Arabidopsis root mycobiome.</title>
        <authorList>
            <person name="Mesny F."/>
            <person name="Miyauchi S."/>
            <person name="Thiergart T."/>
            <person name="Pickel B."/>
            <person name="Atanasova L."/>
            <person name="Karlsson M."/>
            <person name="Huettel B."/>
            <person name="Barry K.W."/>
            <person name="Haridas S."/>
            <person name="Chen C."/>
            <person name="Bauer D."/>
            <person name="Andreopoulos W."/>
            <person name="Pangilinan J."/>
            <person name="LaButti K."/>
            <person name="Riley R."/>
            <person name="Lipzen A."/>
            <person name="Clum A."/>
            <person name="Drula E."/>
            <person name="Henrissat B."/>
            <person name="Kohler A."/>
            <person name="Grigoriev I.V."/>
            <person name="Martin F.M."/>
            <person name="Hacquard S."/>
        </authorList>
    </citation>
    <scope>NUCLEOTIDE SEQUENCE</scope>
    <source>
        <strain evidence="2">MPI-CAGE-AT-0016</strain>
    </source>
</reference>
<accession>A0A8K0TF87</accession>
<protein>
    <submittedName>
        <fullName evidence="2">Uncharacterized protein</fullName>
    </submittedName>
</protein>
<feature type="compositionally biased region" description="Basic residues" evidence="1">
    <location>
        <begin position="9"/>
        <end position="22"/>
    </location>
</feature>
<evidence type="ECO:0000256" key="1">
    <source>
        <dbReference type="SAM" id="MobiDB-lite"/>
    </source>
</evidence>
<dbReference type="AlphaFoldDB" id="A0A8K0TF87"/>
<sequence length="221" mass="24686">MERTAPSSQKHHFTPSPTRHHVGIVAVRLLPTRRRPFSRQRKTPRRQIYSRYAPAARSRPPPSFPAPAQAPPEARSAALPSPVMSCTIERPRYTGPLYLKRNDTRQSCERPAGGSSLGAAFMERHEHRLSEAAIITGRTGGRRSAPSAPPLVHVHRHFHDRTPRCARQGCRSLTYCVALQHQTTFVFVILVVRSGLSTQPVRPTTHGEDERCCLLSTIVSL</sequence>
<feature type="compositionally biased region" description="Basic residues" evidence="1">
    <location>
        <begin position="31"/>
        <end position="45"/>
    </location>
</feature>
<evidence type="ECO:0000313" key="2">
    <source>
        <dbReference type="EMBL" id="KAH7358463.1"/>
    </source>
</evidence>
<comment type="caution">
    <text evidence="2">The sequence shown here is derived from an EMBL/GenBank/DDBJ whole genome shotgun (WGS) entry which is preliminary data.</text>
</comment>
<dbReference type="Proteomes" id="UP000813385">
    <property type="component" value="Unassembled WGS sequence"/>
</dbReference>
<keyword evidence="3" id="KW-1185">Reference proteome</keyword>
<feature type="compositionally biased region" description="Pro residues" evidence="1">
    <location>
        <begin position="59"/>
        <end position="70"/>
    </location>
</feature>